<protein>
    <submittedName>
        <fullName evidence="3">Lytic transglycosylase catalytic</fullName>
    </submittedName>
</protein>
<dbReference type="InterPro" id="IPR023346">
    <property type="entry name" value="Lysozyme-like_dom_sf"/>
</dbReference>
<keyword evidence="1" id="KW-0175">Coiled coil</keyword>
<dbReference type="InterPro" id="IPR043426">
    <property type="entry name" value="MltB-like"/>
</dbReference>
<organism evidence="3 4">
    <name type="scientific">Kineococcus radiotolerans (strain ATCC BAA-149 / DSM 14245 / SRS30216)</name>
    <dbReference type="NCBI Taxonomy" id="266940"/>
    <lineage>
        <taxon>Bacteria</taxon>
        <taxon>Bacillati</taxon>
        <taxon>Actinomycetota</taxon>
        <taxon>Actinomycetes</taxon>
        <taxon>Kineosporiales</taxon>
        <taxon>Kineosporiaceae</taxon>
        <taxon>Kineococcus</taxon>
    </lineage>
</organism>
<sequence length="384" mass="37650">MAGNLKELREVVDPSRVNPRSLPALLLALGLGAGALAAAGPARAEPVSAAQARVEAAAAERAVDVATARVAAAREAHAAQQREVASAVSASVGTQVEAERAQGAARSVRAAAAQRVRSMYMGGASTEAGRGLALLSSLTRGGDPTVALAGMAAARRADVAAQGAAQARAATAADAARAAGGGAVAAVAGLGEVAAQVGAMSEALAAAQRQVAALTAEASRLQAAEDAAAALAAAQAQAAAVQAQAQAAAAVVPAREVATDYSDLYVRAAATCAGMRPALLAAVGQVESGHGRTTGPSSAGALGPMQFMPATFAAYGVDGGGDGVRDVQDPADAVFSAANYLCANGGGKGRDGESGALFRYNHADWYVTMVQRIADELQAGGFGA</sequence>
<dbReference type="GO" id="GO:0009253">
    <property type="term" value="P:peptidoglycan catabolic process"/>
    <property type="evidence" value="ECO:0007669"/>
    <property type="project" value="TreeGrafter"/>
</dbReference>
<dbReference type="AlphaFoldDB" id="A6W8Z9"/>
<dbReference type="eggNOG" id="COG2951">
    <property type="taxonomic scope" value="Bacteria"/>
</dbReference>
<dbReference type="SUPFAM" id="SSF53955">
    <property type="entry name" value="Lysozyme-like"/>
    <property type="match status" value="1"/>
</dbReference>
<dbReference type="Proteomes" id="UP000001116">
    <property type="component" value="Chromosome"/>
</dbReference>
<evidence type="ECO:0000259" key="2">
    <source>
        <dbReference type="Pfam" id="PF13406"/>
    </source>
</evidence>
<dbReference type="EMBL" id="CP000750">
    <property type="protein sequence ID" value="ABS03288.1"/>
    <property type="molecule type" value="Genomic_DNA"/>
</dbReference>
<dbReference type="Pfam" id="PF13406">
    <property type="entry name" value="SLT_2"/>
    <property type="match status" value="1"/>
</dbReference>
<dbReference type="CAZy" id="GH23">
    <property type="family name" value="Glycoside Hydrolase Family 23"/>
</dbReference>
<feature type="domain" description="Transglycosylase SLT" evidence="2">
    <location>
        <begin position="297"/>
        <end position="345"/>
    </location>
</feature>
<evidence type="ECO:0000256" key="1">
    <source>
        <dbReference type="SAM" id="Coils"/>
    </source>
</evidence>
<feature type="coiled-coil region" evidence="1">
    <location>
        <begin position="197"/>
        <end position="244"/>
    </location>
</feature>
<dbReference type="InterPro" id="IPR031304">
    <property type="entry name" value="SLT_2"/>
</dbReference>
<accession>A6W8Z9</accession>
<reference evidence="4" key="1">
    <citation type="journal article" date="2008" name="PLoS ONE">
        <title>Survival in nuclear waste, extreme resistance, and potential applications gleaned from the genome sequence of Kineococcus radiotolerans SRS30216.</title>
        <authorList>
            <person name="Bagwell C.E."/>
            <person name="Bhat S."/>
            <person name="Hawkins G.M."/>
            <person name="Smith B.W."/>
            <person name="Biswas T."/>
            <person name="Hoover T.R."/>
            <person name="Saunders E."/>
            <person name="Han C.S."/>
            <person name="Tsodikov O.V."/>
            <person name="Shimkets L.J."/>
        </authorList>
    </citation>
    <scope>NUCLEOTIDE SEQUENCE [LARGE SCALE GENOMIC DNA]</scope>
    <source>
        <strain evidence="4">ATCC BAA-149 / DSM 14245 / SRS30216</strain>
    </source>
</reference>
<proteinExistence type="predicted"/>
<name>A6W8Z9_KINRD</name>
<evidence type="ECO:0000313" key="4">
    <source>
        <dbReference type="Proteomes" id="UP000001116"/>
    </source>
</evidence>
<dbReference type="Gene3D" id="1.10.530.10">
    <property type="match status" value="1"/>
</dbReference>
<dbReference type="PANTHER" id="PTHR30163">
    <property type="entry name" value="MEMBRANE-BOUND LYTIC MUREIN TRANSGLYCOSYLASE B"/>
    <property type="match status" value="1"/>
</dbReference>
<evidence type="ECO:0000313" key="3">
    <source>
        <dbReference type="EMBL" id="ABS03288.1"/>
    </source>
</evidence>
<dbReference type="GO" id="GO:0008933">
    <property type="term" value="F:peptidoglycan lytic transglycosylase activity"/>
    <property type="evidence" value="ECO:0007669"/>
    <property type="project" value="TreeGrafter"/>
</dbReference>
<gene>
    <name evidence="3" type="ordered locus">Krad_1802</name>
</gene>
<feature type="coiled-coil region" evidence="1">
    <location>
        <begin position="49"/>
        <end position="76"/>
    </location>
</feature>
<dbReference type="PANTHER" id="PTHR30163:SF8">
    <property type="entry name" value="LYTIC MUREIN TRANSGLYCOSYLASE"/>
    <property type="match status" value="1"/>
</dbReference>
<dbReference type="KEGG" id="kra:Krad_1802"/>
<dbReference type="CDD" id="cd13399">
    <property type="entry name" value="Slt35-like"/>
    <property type="match status" value="1"/>
</dbReference>
<keyword evidence="4" id="KW-1185">Reference proteome</keyword>
<dbReference type="HOGENOM" id="CLU_719200_0_0_11"/>